<accession>A0A848J5F7</accession>
<evidence type="ECO:0000313" key="1">
    <source>
        <dbReference type="EMBL" id="NMM50478.1"/>
    </source>
</evidence>
<organism evidence="1 2">
    <name type="scientific">Marinigracilibium pacificum</name>
    <dbReference type="NCBI Taxonomy" id="2729599"/>
    <lineage>
        <taxon>Bacteria</taxon>
        <taxon>Pseudomonadati</taxon>
        <taxon>Bacteroidota</taxon>
        <taxon>Cytophagia</taxon>
        <taxon>Cytophagales</taxon>
        <taxon>Flammeovirgaceae</taxon>
        <taxon>Marinigracilibium</taxon>
    </lineage>
</organism>
<dbReference type="Proteomes" id="UP000559010">
    <property type="component" value="Unassembled WGS sequence"/>
</dbReference>
<dbReference type="RefSeq" id="WP_169684845.1">
    <property type="nucleotide sequence ID" value="NZ_JABBNU010000013.1"/>
</dbReference>
<gene>
    <name evidence="1" type="ORF">HH304_18860</name>
</gene>
<name>A0A848J5F7_9BACT</name>
<sequence>MRYLPIIILTILTIGIFSFQDSSLKKYHNKSNKYICYYPSFMSMGPPSQSGDGRNFYNSDSSFTLGIYRTTNFNGYEEAYKSRKNYFENDGGKITYKVFKENWYVISGLYPDSTIYYAKQINRPNDEHQFEAVFIVLRYPYSEREKYNKYCSIIPESLEFVGLEEQ</sequence>
<keyword evidence="2" id="KW-1185">Reference proteome</keyword>
<comment type="caution">
    <text evidence="1">The sequence shown here is derived from an EMBL/GenBank/DDBJ whole genome shotgun (WGS) entry which is preliminary data.</text>
</comment>
<protein>
    <submittedName>
        <fullName evidence="1">Uncharacterized protein</fullName>
    </submittedName>
</protein>
<proteinExistence type="predicted"/>
<dbReference type="AlphaFoldDB" id="A0A848J5F7"/>
<evidence type="ECO:0000313" key="2">
    <source>
        <dbReference type="Proteomes" id="UP000559010"/>
    </source>
</evidence>
<dbReference type="EMBL" id="JABBNU010000013">
    <property type="protein sequence ID" value="NMM50478.1"/>
    <property type="molecule type" value="Genomic_DNA"/>
</dbReference>
<reference evidence="1 2" key="1">
    <citation type="submission" date="2020-04" db="EMBL/GenBank/DDBJ databases">
        <title>Flammeovirgaceae bacterium KN852 isolated from deep sea.</title>
        <authorList>
            <person name="Zhang D.-C."/>
        </authorList>
    </citation>
    <scope>NUCLEOTIDE SEQUENCE [LARGE SCALE GENOMIC DNA]</scope>
    <source>
        <strain evidence="1 2">KN852</strain>
    </source>
</reference>